<sequence length="388" mass="42948">MTIEETSSRQDLFKNRIQKDIQTELDQFGLRELRDAPGSTYLESLSHKAHGDTINQAQIDVAEAQSRRNVGEADQKGMQDCEITKINAETSVQKTERDIERAQSEARLKTERITLPRDVDISRIEAKRVTESCDEDLKRQVEMKRKDAEMERMRAVDVVKATILREAKHEQLTDTNAYKLRTEAEVEAQAKFQRITKKSDAFGYKTRVDADAESYAEAKKADMLLARQRNEAEGIAALANAYAKMAQAFGGPQGLRQFLMIENSRYVELAKANAAAIKGMEPKISAWTTGGAGSNGGSESSKSANSPGIDTIRNVYQMLPPLMTTINEQTGITLPEWQFGIIAIGADEINKRSLDRPGGNNPALSRFSVLAISGIICVLCALCVLCVL</sequence>
<dbReference type="InterPro" id="IPR027705">
    <property type="entry name" value="Flotillin_fam"/>
</dbReference>
<dbReference type="Proteomes" id="UP001583280">
    <property type="component" value="Unassembled WGS sequence"/>
</dbReference>
<organism evidence="4 5">
    <name type="scientific">Ceratocystis pirilliformis</name>
    <dbReference type="NCBI Taxonomy" id="259994"/>
    <lineage>
        <taxon>Eukaryota</taxon>
        <taxon>Fungi</taxon>
        <taxon>Dikarya</taxon>
        <taxon>Ascomycota</taxon>
        <taxon>Pezizomycotina</taxon>
        <taxon>Sordariomycetes</taxon>
        <taxon>Hypocreomycetidae</taxon>
        <taxon>Microascales</taxon>
        <taxon>Ceratocystidaceae</taxon>
        <taxon>Ceratocystis</taxon>
    </lineage>
</organism>
<reference evidence="4 5" key="1">
    <citation type="journal article" date="2024" name="IMA Fungus">
        <title>IMA Genome - F19 : A genome assembly and annotation guide to empower mycologists, including annotated draft genome sequences of Ceratocystis pirilliformis, Diaporthe australafricana, Fusarium ophioides, Paecilomyces lecythidis, and Sporothrix stenoceras.</title>
        <authorList>
            <person name="Aylward J."/>
            <person name="Wilson A.M."/>
            <person name="Visagie C.M."/>
            <person name="Spraker J."/>
            <person name="Barnes I."/>
            <person name="Buitendag C."/>
            <person name="Ceriani C."/>
            <person name="Del Mar Angel L."/>
            <person name="du Plessis D."/>
            <person name="Fuchs T."/>
            <person name="Gasser K."/>
            <person name="Kramer D."/>
            <person name="Li W."/>
            <person name="Munsamy K."/>
            <person name="Piso A."/>
            <person name="Price J.L."/>
            <person name="Sonnekus B."/>
            <person name="Thomas C."/>
            <person name="van der Nest A."/>
            <person name="van Dijk A."/>
            <person name="van Heerden A."/>
            <person name="van Vuuren N."/>
            <person name="Yilmaz N."/>
            <person name="Duong T.A."/>
            <person name="van der Merwe N.A."/>
            <person name="Wingfield M.J."/>
            <person name="Wingfield B.D."/>
        </authorList>
    </citation>
    <scope>NUCLEOTIDE SEQUENCE [LARGE SCALE GENOMIC DNA]</scope>
    <source>
        <strain evidence="4 5">CMW 12675</strain>
    </source>
</reference>
<dbReference type="PANTHER" id="PTHR13806:SF31">
    <property type="entry name" value="FLOTILLIN-LIKE PROTEIN 1-RELATED"/>
    <property type="match status" value="1"/>
</dbReference>
<keyword evidence="2" id="KW-0175">Coiled coil</keyword>
<protein>
    <recommendedName>
        <fullName evidence="6">Band 7 domain-containing protein</fullName>
    </recommendedName>
</protein>
<comment type="caution">
    <text evidence="4">The sequence shown here is derived from an EMBL/GenBank/DDBJ whole genome shotgun (WGS) entry which is preliminary data.</text>
</comment>
<evidence type="ECO:0008006" key="6">
    <source>
        <dbReference type="Google" id="ProtNLM"/>
    </source>
</evidence>
<keyword evidence="3" id="KW-1133">Transmembrane helix</keyword>
<evidence type="ECO:0000313" key="4">
    <source>
        <dbReference type="EMBL" id="KAL1895150.1"/>
    </source>
</evidence>
<evidence type="ECO:0000256" key="2">
    <source>
        <dbReference type="SAM" id="Coils"/>
    </source>
</evidence>
<keyword evidence="3" id="KW-0812">Transmembrane</keyword>
<evidence type="ECO:0000313" key="5">
    <source>
        <dbReference type="Proteomes" id="UP001583280"/>
    </source>
</evidence>
<comment type="similarity">
    <text evidence="1">Belongs to the band 7/mec-2 family. Flotillin subfamily.</text>
</comment>
<proteinExistence type="inferred from homology"/>
<gene>
    <name evidence="4" type="ORF">Cpir12675_003333</name>
</gene>
<dbReference type="EMBL" id="JAWDJO010000077">
    <property type="protein sequence ID" value="KAL1895150.1"/>
    <property type="molecule type" value="Genomic_DNA"/>
</dbReference>
<feature type="transmembrane region" description="Helical" evidence="3">
    <location>
        <begin position="367"/>
        <end position="387"/>
    </location>
</feature>
<keyword evidence="3" id="KW-0472">Membrane</keyword>
<dbReference type="PANTHER" id="PTHR13806">
    <property type="entry name" value="FLOTILLIN-RELATED"/>
    <property type="match status" value="1"/>
</dbReference>
<evidence type="ECO:0000256" key="3">
    <source>
        <dbReference type="SAM" id="Phobius"/>
    </source>
</evidence>
<evidence type="ECO:0000256" key="1">
    <source>
        <dbReference type="RuleBase" id="RU366054"/>
    </source>
</evidence>
<feature type="coiled-coil region" evidence="2">
    <location>
        <begin position="85"/>
        <end position="112"/>
    </location>
</feature>
<keyword evidence="5" id="KW-1185">Reference proteome</keyword>
<accession>A0ABR3Z3E9</accession>
<name>A0ABR3Z3E9_9PEZI</name>